<feature type="region of interest" description="Disordered" evidence="1">
    <location>
        <begin position="347"/>
        <end position="366"/>
    </location>
</feature>
<name>A0A286AAN5_9SPHI</name>
<accession>A0A286AAN5</accession>
<organism evidence="3 4">
    <name type="scientific">Pedobacter xixiisoli</name>
    <dbReference type="NCBI Taxonomy" id="1476464"/>
    <lineage>
        <taxon>Bacteria</taxon>
        <taxon>Pseudomonadati</taxon>
        <taxon>Bacteroidota</taxon>
        <taxon>Sphingobacteriia</taxon>
        <taxon>Sphingobacteriales</taxon>
        <taxon>Sphingobacteriaceae</taxon>
        <taxon>Pedobacter</taxon>
    </lineage>
</organism>
<evidence type="ECO:0000256" key="1">
    <source>
        <dbReference type="SAM" id="MobiDB-lite"/>
    </source>
</evidence>
<protein>
    <recommendedName>
        <fullName evidence="2">Glycine-rich domain-containing protein</fullName>
    </recommendedName>
</protein>
<dbReference type="InterPro" id="IPR049304">
    <property type="entry name" value="Gly_rich_dom"/>
</dbReference>
<evidence type="ECO:0000259" key="2">
    <source>
        <dbReference type="Pfam" id="PF21722"/>
    </source>
</evidence>
<dbReference type="Proteomes" id="UP000219281">
    <property type="component" value="Unassembled WGS sequence"/>
</dbReference>
<sequence length="423" mass="39110">MKNNFTLIFISYFVLGITVCLGQTKVNFTQGGTIYSRVTFTSSVSNWTVPAHVSSINYLVVGGGGGGGGAFDSGGAGGGGGGQVKTGTLSVTGGSTINVIVGSAGAGGAADRNDATPEYNGVNGGDSSFDTIIANGGTGGIRSRGGGASAGGALNTGGSGGGGGNGGGGGGGNANPGSNGRTPVVQNGGNGGGGTSSNLSGIAKIYGTGGKGGTAVTGNNQPGNNQSATPANSGNGGNGAGVSGLSSLEGGAGSEGIVIITYIEVQPEYFTEGSVNYTRLTFTNTNSSFNWTVPSNVSSVNYLVVGGGGGGGGAFDSGAAGGGGGGQVKTGTLSVTSGSTINVTVGSAGAGGAADRNASPQEYNGVDGGNSYFDTIIANGGTGGIRSRGGGASAGGALNTGGSGGGGGNGGGGGGGNASPGNN</sequence>
<keyword evidence="4" id="KW-1185">Reference proteome</keyword>
<dbReference type="AlphaFoldDB" id="A0A286AAN5"/>
<feature type="region of interest" description="Disordered" evidence="1">
    <location>
        <begin position="107"/>
        <end position="127"/>
    </location>
</feature>
<dbReference type="Pfam" id="PF21722">
    <property type="entry name" value="Gly_rich_2"/>
    <property type="match status" value="2"/>
</dbReference>
<dbReference type="RefSeq" id="WP_171047930.1">
    <property type="nucleotide sequence ID" value="NZ_OCMT01000003.1"/>
</dbReference>
<feature type="compositionally biased region" description="Gly residues" evidence="1">
    <location>
        <begin position="159"/>
        <end position="174"/>
    </location>
</feature>
<feature type="region of interest" description="Disordered" evidence="1">
    <location>
        <begin position="159"/>
        <end position="196"/>
    </location>
</feature>
<evidence type="ECO:0000313" key="4">
    <source>
        <dbReference type="Proteomes" id="UP000219281"/>
    </source>
</evidence>
<reference evidence="4" key="1">
    <citation type="submission" date="2017-09" db="EMBL/GenBank/DDBJ databases">
        <authorList>
            <person name="Varghese N."/>
            <person name="Submissions S."/>
        </authorList>
    </citation>
    <scope>NUCLEOTIDE SEQUENCE [LARGE SCALE GENOMIC DNA]</scope>
    <source>
        <strain evidence="4">CGMCC 1.12803</strain>
    </source>
</reference>
<feature type="compositionally biased region" description="Polar residues" evidence="1">
    <location>
        <begin position="219"/>
        <end position="230"/>
    </location>
</feature>
<evidence type="ECO:0000313" key="3">
    <source>
        <dbReference type="EMBL" id="SOD18976.1"/>
    </source>
</evidence>
<gene>
    <name evidence="3" type="ORF">SAMN06297358_3283</name>
</gene>
<feature type="region of interest" description="Disordered" evidence="1">
    <location>
        <begin position="389"/>
        <end position="423"/>
    </location>
</feature>
<feature type="domain" description="Glycine-rich" evidence="2">
    <location>
        <begin position="286"/>
        <end position="421"/>
    </location>
</feature>
<feature type="domain" description="Glycine-rich" evidence="2">
    <location>
        <begin position="43"/>
        <end position="262"/>
    </location>
</feature>
<dbReference type="EMBL" id="OCMT01000003">
    <property type="protein sequence ID" value="SOD18976.1"/>
    <property type="molecule type" value="Genomic_DNA"/>
</dbReference>
<feature type="region of interest" description="Disordered" evidence="1">
    <location>
        <begin position="213"/>
        <end position="242"/>
    </location>
</feature>
<proteinExistence type="predicted"/>